<evidence type="ECO:0000259" key="3">
    <source>
        <dbReference type="PROSITE" id="PS50106"/>
    </source>
</evidence>
<protein>
    <recommendedName>
        <fullName evidence="7">Discs, large homolog 5b (Drosophila), tandem duplicate 1</fullName>
    </recommendedName>
</protein>
<feature type="region of interest" description="Disordered" evidence="2">
    <location>
        <begin position="878"/>
        <end position="948"/>
    </location>
</feature>
<dbReference type="PANTHER" id="PTHR46360:SF1">
    <property type="entry name" value="DISKS LARGE HOMOLOG 5"/>
    <property type="match status" value="1"/>
</dbReference>
<organism evidence="5 6">
    <name type="scientific">Synaphobranchus kaupii</name>
    <name type="common">Kaup's arrowtooth eel</name>
    <dbReference type="NCBI Taxonomy" id="118154"/>
    <lineage>
        <taxon>Eukaryota</taxon>
        <taxon>Metazoa</taxon>
        <taxon>Chordata</taxon>
        <taxon>Craniata</taxon>
        <taxon>Vertebrata</taxon>
        <taxon>Euteleostomi</taxon>
        <taxon>Actinopterygii</taxon>
        <taxon>Neopterygii</taxon>
        <taxon>Teleostei</taxon>
        <taxon>Anguilliformes</taxon>
        <taxon>Synaphobranchidae</taxon>
        <taxon>Synaphobranchus</taxon>
    </lineage>
</organism>
<dbReference type="InterPro" id="IPR006907">
    <property type="entry name" value="DLG5_N"/>
</dbReference>
<dbReference type="Pfam" id="PF00619">
    <property type="entry name" value="CARD"/>
    <property type="match status" value="1"/>
</dbReference>
<feature type="compositionally biased region" description="Low complexity" evidence="2">
    <location>
        <begin position="108"/>
        <end position="122"/>
    </location>
</feature>
<evidence type="ECO:0000256" key="1">
    <source>
        <dbReference type="SAM" id="Coils"/>
    </source>
</evidence>
<feature type="coiled-coil region" evidence="1">
    <location>
        <begin position="412"/>
        <end position="453"/>
    </location>
</feature>
<dbReference type="SMART" id="SM00228">
    <property type="entry name" value="PDZ"/>
    <property type="match status" value="2"/>
</dbReference>
<dbReference type="Proteomes" id="UP001152622">
    <property type="component" value="Chromosome 4"/>
</dbReference>
<dbReference type="CDD" id="cd01671">
    <property type="entry name" value="CARD"/>
    <property type="match status" value="1"/>
</dbReference>
<dbReference type="CDD" id="cd06764">
    <property type="entry name" value="PDZ1_DLG5-like"/>
    <property type="match status" value="1"/>
</dbReference>
<dbReference type="PROSITE" id="PS50209">
    <property type="entry name" value="CARD"/>
    <property type="match status" value="1"/>
</dbReference>
<feature type="domain" description="PDZ" evidence="3">
    <location>
        <begin position="755"/>
        <end position="846"/>
    </location>
</feature>
<dbReference type="SUPFAM" id="SSF47986">
    <property type="entry name" value="DEATH domain"/>
    <property type="match status" value="1"/>
</dbReference>
<dbReference type="GO" id="GO:0005886">
    <property type="term" value="C:plasma membrane"/>
    <property type="evidence" value="ECO:0007669"/>
    <property type="project" value="TreeGrafter"/>
</dbReference>
<feature type="coiled-coil region" evidence="1">
    <location>
        <begin position="482"/>
        <end position="649"/>
    </location>
</feature>
<proteinExistence type="predicted"/>
<keyword evidence="1" id="KW-0175">Coiled coil</keyword>
<dbReference type="AlphaFoldDB" id="A0A9Q1J4V0"/>
<feature type="coiled-coil region" evidence="1">
    <location>
        <begin position="146"/>
        <end position="383"/>
    </location>
</feature>
<reference evidence="5" key="1">
    <citation type="journal article" date="2023" name="Science">
        <title>Genome structures resolve the early diversification of teleost fishes.</title>
        <authorList>
            <person name="Parey E."/>
            <person name="Louis A."/>
            <person name="Montfort J."/>
            <person name="Bouchez O."/>
            <person name="Roques C."/>
            <person name="Iampietro C."/>
            <person name="Lluch J."/>
            <person name="Castinel A."/>
            <person name="Donnadieu C."/>
            <person name="Desvignes T."/>
            <person name="Floi Bucao C."/>
            <person name="Jouanno E."/>
            <person name="Wen M."/>
            <person name="Mejri S."/>
            <person name="Dirks R."/>
            <person name="Jansen H."/>
            <person name="Henkel C."/>
            <person name="Chen W.J."/>
            <person name="Zahm M."/>
            <person name="Cabau C."/>
            <person name="Klopp C."/>
            <person name="Thompson A.W."/>
            <person name="Robinson-Rechavi M."/>
            <person name="Braasch I."/>
            <person name="Lecointre G."/>
            <person name="Bobe J."/>
            <person name="Postlethwait J.H."/>
            <person name="Berthelot C."/>
            <person name="Roest Crollius H."/>
            <person name="Guiguen Y."/>
        </authorList>
    </citation>
    <scope>NUCLEOTIDE SEQUENCE</scope>
    <source>
        <strain evidence="5">WJC10195</strain>
    </source>
</reference>
<dbReference type="PROSITE" id="PS50106">
    <property type="entry name" value="PDZ"/>
    <property type="match status" value="2"/>
</dbReference>
<evidence type="ECO:0000259" key="4">
    <source>
        <dbReference type="PROSITE" id="PS50209"/>
    </source>
</evidence>
<comment type="caution">
    <text evidence="5">The sequence shown here is derived from an EMBL/GenBank/DDBJ whole genome shotgun (WGS) entry which is preliminary data.</text>
</comment>
<evidence type="ECO:0000313" key="5">
    <source>
        <dbReference type="EMBL" id="KAJ8365750.1"/>
    </source>
</evidence>
<dbReference type="Pfam" id="PF00595">
    <property type="entry name" value="PDZ"/>
    <property type="match status" value="2"/>
</dbReference>
<sequence>MERKHKELLDQCHQNLLESITDADRLVELLGKSGTLSPLERYELDNNCSTSSEKVDLLLKMLMNKERDHFQDLCVALEKTHPHLYSALFLNGGGPVDHSSGSTYSVLSTMPSDSESSSSLSSIGTTGKASSPPPALIDSRQMSEKLETILFQLRQVTRERDELRKRLALSSPGTTFDDCRPNSKPSHDYERLKTQCMKAMADLQSLQNQHTKTLKRCEEAVKEADFYHTLHSRLLSDQSQLKEEMDAVKRDNSQLVREHNHLKQNCEDLRRLHEEDQKEVADMRLQQQQVLKENGSSEILNKLYDTAMDKLEGVEEENRRLQKQVDMLMKQRDTAIHYQQQYSSSMRRFDSVQQELNKTAAQNKELQREMERLQSEATRFKTLQLKAVKDSEKYKEERDSVFNEYRLIMSERDQVIKEVDKLQTGLEVAEAKLKNTSSERKVAGEEMEALRQELSSALVDRDRAICERNELLEKYCHEVKDKAEAQKELNQACKDMETVREERDVARKERTEAIIQRDQLLREYYQARQKQDSATLDMERANKEMDMLRKQYEAMSQELKEAVQEAEVAKCRRDWAFQERDKIVAERESIRTLCDNLRRERDRAVSDLAEALRNLDDMRKQKNDASRELKELKEKMENQLEKEARFRQLMAHNSHDSAIDTDSLEWETEVVEFEKDREDMDLKALGFDVAEGVNDPYLPGDCGIFVTKVDKGSIADGRLRVNDWLLKINDVDLTNKDRKQVIKAVLNGGGVINMVVRRRKSLGGRIVTPIHLNLVGHKDSGISLESGVFVTAVVPGSPAAREGSLTVGDRLIAINGIALDNKSLSECEALLRGCRDSLSLSLMKNIYENLRDTEKSSNCRLHASEVHVRNCRNLKHNSSTQTDIFNPDSGGEGKKDPDDEAPLCHHKPFAAGPLPHRPGPDRSPGPFSAPMFQERCYGRPEPDKRQFAFDPSVGECITVETTLEKGQAQKHSGGTWPKMVVGGGSATEGAHLSIFKVPKQRKSIFDAETFKRPDTPSKLEYLTPGQLPAHSPQASKAEMAQAPPTPPTRSDSFKFKHKQQSSSASDSTVTAGSPPTSPAQSPPHPGAQARGAAGGRP</sequence>
<dbReference type="InterPro" id="IPR053004">
    <property type="entry name" value="MAGUK_Signaling_Regulators"/>
</dbReference>
<keyword evidence="6" id="KW-1185">Reference proteome</keyword>
<name>A0A9Q1J4V0_SYNKA</name>
<dbReference type="InterPro" id="IPR001315">
    <property type="entry name" value="CARD"/>
</dbReference>
<dbReference type="Gene3D" id="1.10.533.10">
    <property type="entry name" value="Death Domain, Fas"/>
    <property type="match status" value="1"/>
</dbReference>
<accession>A0A9Q1J4V0</accession>
<dbReference type="EMBL" id="JAINUF010000004">
    <property type="protein sequence ID" value="KAJ8365750.1"/>
    <property type="molecule type" value="Genomic_DNA"/>
</dbReference>
<feature type="compositionally biased region" description="Basic and acidic residues" evidence="2">
    <location>
        <begin position="1006"/>
        <end position="1017"/>
    </location>
</feature>
<feature type="compositionally biased region" description="Basic and acidic residues" evidence="2">
    <location>
        <begin position="936"/>
        <end position="947"/>
    </location>
</feature>
<dbReference type="Gene3D" id="2.30.42.10">
    <property type="match status" value="2"/>
</dbReference>
<feature type="domain" description="CARD" evidence="4">
    <location>
        <begin position="1"/>
        <end position="92"/>
    </location>
</feature>
<gene>
    <name evidence="5" type="ORF">SKAU_G00145810</name>
</gene>
<feature type="compositionally biased region" description="Pro residues" evidence="2">
    <location>
        <begin position="1075"/>
        <end position="1085"/>
    </location>
</feature>
<dbReference type="InterPro" id="IPR011029">
    <property type="entry name" value="DEATH-like_dom_sf"/>
</dbReference>
<evidence type="ECO:0008006" key="7">
    <source>
        <dbReference type="Google" id="ProtNLM"/>
    </source>
</evidence>
<evidence type="ECO:0000313" key="6">
    <source>
        <dbReference type="Proteomes" id="UP001152622"/>
    </source>
</evidence>
<dbReference type="Pfam" id="PF04822">
    <property type="entry name" value="Takusan"/>
    <property type="match status" value="1"/>
</dbReference>
<dbReference type="InterPro" id="IPR036034">
    <property type="entry name" value="PDZ_sf"/>
</dbReference>
<dbReference type="InterPro" id="IPR001478">
    <property type="entry name" value="PDZ"/>
</dbReference>
<feature type="region of interest" description="Disordered" evidence="2">
    <location>
        <begin position="1006"/>
        <end position="1097"/>
    </location>
</feature>
<dbReference type="CDD" id="cd06765">
    <property type="entry name" value="PDZ2_DLG5-like"/>
    <property type="match status" value="1"/>
</dbReference>
<dbReference type="GO" id="GO:0042981">
    <property type="term" value="P:regulation of apoptotic process"/>
    <property type="evidence" value="ECO:0007669"/>
    <property type="project" value="InterPro"/>
</dbReference>
<feature type="domain" description="PDZ" evidence="3">
    <location>
        <begin position="670"/>
        <end position="760"/>
    </location>
</feature>
<dbReference type="OrthoDB" id="10067129at2759"/>
<dbReference type="PANTHER" id="PTHR46360">
    <property type="entry name" value="DISKS LARGE HOMOLOG 5"/>
    <property type="match status" value="1"/>
</dbReference>
<dbReference type="SUPFAM" id="SSF50156">
    <property type="entry name" value="PDZ domain-like"/>
    <property type="match status" value="2"/>
</dbReference>
<evidence type="ECO:0000256" key="2">
    <source>
        <dbReference type="SAM" id="MobiDB-lite"/>
    </source>
</evidence>
<dbReference type="GO" id="GO:0035331">
    <property type="term" value="P:negative regulation of hippo signaling"/>
    <property type="evidence" value="ECO:0007669"/>
    <property type="project" value="TreeGrafter"/>
</dbReference>
<feature type="region of interest" description="Disordered" evidence="2">
    <location>
        <begin position="102"/>
        <end position="139"/>
    </location>
</feature>